<feature type="region of interest" description="Disordered" evidence="1">
    <location>
        <begin position="246"/>
        <end position="341"/>
    </location>
</feature>
<accession>A0AAD7DZA1</accession>
<feature type="compositionally biased region" description="Basic residues" evidence="1">
    <location>
        <begin position="256"/>
        <end position="268"/>
    </location>
</feature>
<dbReference type="EMBL" id="JARKIE010000014">
    <property type="protein sequence ID" value="KAJ7702768.1"/>
    <property type="molecule type" value="Genomic_DNA"/>
</dbReference>
<feature type="region of interest" description="Disordered" evidence="1">
    <location>
        <begin position="357"/>
        <end position="378"/>
    </location>
</feature>
<reference evidence="2" key="1">
    <citation type="submission" date="2023-03" db="EMBL/GenBank/DDBJ databases">
        <title>Massive genome expansion in bonnet fungi (Mycena s.s.) driven by repeated elements and novel gene families across ecological guilds.</title>
        <authorList>
            <consortium name="Lawrence Berkeley National Laboratory"/>
            <person name="Harder C.B."/>
            <person name="Miyauchi S."/>
            <person name="Viragh M."/>
            <person name="Kuo A."/>
            <person name="Thoen E."/>
            <person name="Andreopoulos B."/>
            <person name="Lu D."/>
            <person name="Skrede I."/>
            <person name="Drula E."/>
            <person name="Henrissat B."/>
            <person name="Morin E."/>
            <person name="Kohler A."/>
            <person name="Barry K."/>
            <person name="LaButti K."/>
            <person name="Morin E."/>
            <person name="Salamov A."/>
            <person name="Lipzen A."/>
            <person name="Mereny Z."/>
            <person name="Hegedus B."/>
            <person name="Baldrian P."/>
            <person name="Stursova M."/>
            <person name="Weitz H."/>
            <person name="Taylor A."/>
            <person name="Grigoriev I.V."/>
            <person name="Nagy L.G."/>
            <person name="Martin F."/>
            <person name="Kauserud H."/>
        </authorList>
    </citation>
    <scope>NUCLEOTIDE SEQUENCE</scope>
    <source>
        <strain evidence="2">CBHHK067</strain>
    </source>
</reference>
<feature type="compositionally biased region" description="Basic and acidic residues" evidence="1">
    <location>
        <begin position="291"/>
        <end position="303"/>
    </location>
</feature>
<dbReference type="AlphaFoldDB" id="A0AAD7DZA1"/>
<evidence type="ECO:0000313" key="3">
    <source>
        <dbReference type="Proteomes" id="UP001221757"/>
    </source>
</evidence>
<comment type="caution">
    <text evidence="2">The sequence shown here is derived from an EMBL/GenBank/DDBJ whole genome shotgun (WGS) entry which is preliminary data.</text>
</comment>
<gene>
    <name evidence="2" type="ORF">B0H17DRAFT_1042970</name>
</gene>
<keyword evidence="3" id="KW-1185">Reference proteome</keyword>
<organism evidence="2 3">
    <name type="scientific">Mycena rosella</name>
    <name type="common">Pink bonnet</name>
    <name type="synonym">Agaricus rosellus</name>
    <dbReference type="NCBI Taxonomy" id="1033263"/>
    <lineage>
        <taxon>Eukaryota</taxon>
        <taxon>Fungi</taxon>
        <taxon>Dikarya</taxon>
        <taxon>Basidiomycota</taxon>
        <taxon>Agaricomycotina</taxon>
        <taxon>Agaricomycetes</taxon>
        <taxon>Agaricomycetidae</taxon>
        <taxon>Agaricales</taxon>
        <taxon>Marasmiineae</taxon>
        <taxon>Mycenaceae</taxon>
        <taxon>Mycena</taxon>
    </lineage>
</organism>
<evidence type="ECO:0000256" key="1">
    <source>
        <dbReference type="SAM" id="MobiDB-lite"/>
    </source>
</evidence>
<evidence type="ECO:0000313" key="2">
    <source>
        <dbReference type="EMBL" id="KAJ7702768.1"/>
    </source>
</evidence>
<name>A0AAD7DZA1_MYCRO</name>
<proteinExistence type="predicted"/>
<protein>
    <submittedName>
        <fullName evidence="2">Uncharacterized protein</fullName>
    </submittedName>
</protein>
<sequence length="461" mass="50851">MLSTPITPTLNAIWMASPPPPFSTSSFISTAFCFFLRHSSGAGRTELQPLPLAADYFKSPVLLRGDTEAIQNRFALSPVLPLDSEGSLRWSTHGDCIKSPADKSRQLYSETEGQAFQSPFHGVGLGLGLAIPQEYVLSARFDSEATTTSVAVESPAVTSATPAAIWGLFEALAAFFDNVHALSTSTESSILSSSSPAYESLTGVLPHLFAPTVLSPMVFRRPNPPTPDPTCPRSLRFKGTPVYRLASPSLPAGTHARARHRPSPRRPRPCTTAVDVKSPVFEYHASTGTTPHDRHGWDPRESAAARARGAKRPSAPHRPASFPASDLPTLPPFAQRADPAPPALPWRRVAVHRAPYTPLPRSPLLPSDVPRSPRPENHFQQTNYFKSEAARRALLKPVFVEPGWVMALQTRDRATRWRTPEQRMASRGRTLAREEAFAEKEREKRRWWREAIANVWSREDA</sequence>
<dbReference type="Proteomes" id="UP001221757">
    <property type="component" value="Unassembled WGS sequence"/>
</dbReference>